<keyword evidence="2" id="KW-1185">Reference proteome</keyword>
<protein>
    <submittedName>
        <fullName evidence="1">DUF3906 family protein</fullName>
    </submittedName>
</protein>
<organism evidence="1 2">
    <name type="scientific">Cohnella herbarum</name>
    <dbReference type="NCBI Taxonomy" id="2728023"/>
    <lineage>
        <taxon>Bacteria</taxon>
        <taxon>Bacillati</taxon>
        <taxon>Bacillota</taxon>
        <taxon>Bacilli</taxon>
        <taxon>Bacillales</taxon>
        <taxon>Paenibacillaceae</taxon>
        <taxon>Cohnella</taxon>
    </lineage>
</organism>
<dbReference type="AlphaFoldDB" id="A0A7Z2VEU6"/>
<reference evidence="1 2" key="1">
    <citation type="submission" date="2020-04" db="EMBL/GenBank/DDBJ databases">
        <title>Genome sequencing of novel species.</title>
        <authorList>
            <person name="Heo J."/>
            <person name="Kim S.-J."/>
            <person name="Kim J.-S."/>
            <person name="Hong S.-B."/>
            <person name="Kwon S.-W."/>
        </authorList>
    </citation>
    <scope>NUCLEOTIDE SEQUENCE [LARGE SCALE GENOMIC DNA]</scope>
    <source>
        <strain evidence="1 2">MFER-1</strain>
    </source>
</reference>
<evidence type="ECO:0000313" key="2">
    <source>
        <dbReference type="Proteomes" id="UP000502248"/>
    </source>
</evidence>
<dbReference type="InterPro" id="IPR024998">
    <property type="entry name" value="DUF3906"/>
</dbReference>
<sequence length="66" mass="7583">MFLYKLEVQLENKNVVLVVMGDNDEQVMNEAEMHLSKYFVVPPVILEIALIEKKRANKGTAYVIES</sequence>
<dbReference type="KEGG" id="cheb:HH215_00715"/>
<gene>
    <name evidence="1" type="ORF">HH215_00715</name>
</gene>
<accession>A0A7Z2VEU6</accession>
<dbReference type="Proteomes" id="UP000502248">
    <property type="component" value="Chromosome"/>
</dbReference>
<proteinExistence type="predicted"/>
<evidence type="ECO:0000313" key="1">
    <source>
        <dbReference type="EMBL" id="QJD81843.1"/>
    </source>
</evidence>
<name>A0A7Z2VEU6_9BACL</name>
<dbReference type="Pfam" id="PF13046">
    <property type="entry name" value="DUF3906"/>
    <property type="match status" value="1"/>
</dbReference>
<dbReference type="RefSeq" id="WP_169278149.1">
    <property type="nucleotide sequence ID" value="NZ_CP051680.1"/>
</dbReference>
<dbReference type="EMBL" id="CP051680">
    <property type="protein sequence ID" value="QJD81843.1"/>
    <property type="molecule type" value="Genomic_DNA"/>
</dbReference>